<accession>A0ABU8MC86</accession>
<evidence type="ECO:0000313" key="3">
    <source>
        <dbReference type="Proteomes" id="UP001369736"/>
    </source>
</evidence>
<dbReference type="PANTHER" id="PTHR43058">
    <property type="entry name" value="SLR0655 PROTEIN"/>
    <property type="match status" value="1"/>
</dbReference>
<keyword evidence="3" id="KW-1185">Reference proteome</keyword>
<dbReference type="PANTHER" id="PTHR43058:SF1">
    <property type="entry name" value="DUF427 DOMAIN-CONTAINING PROTEIN"/>
    <property type="match status" value="1"/>
</dbReference>
<dbReference type="Pfam" id="PF04248">
    <property type="entry name" value="NTP_transf_9"/>
    <property type="match status" value="1"/>
</dbReference>
<dbReference type="InterPro" id="IPR007361">
    <property type="entry name" value="DUF427"/>
</dbReference>
<name>A0ABU8MC86_9PSEU</name>
<dbReference type="Proteomes" id="UP001369736">
    <property type="component" value="Unassembled WGS sequence"/>
</dbReference>
<dbReference type="EMBL" id="JBBEGM010000012">
    <property type="protein sequence ID" value="MEJ2864509.1"/>
    <property type="molecule type" value="Genomic_DNA"/>
</dbReference>
<dbReference type="Gene3D" id="2.170.150.40">
    <property type="entry name" value="Domain of unknown function (DUF427)"/>
    <property type="match status" value="1"/>
</dbReference>
<organism evidence="2 3">
    <name type="scientific">Actinomycetospora flava</name>
    <dbReference type="NCBI Taxonomy" id="3129232"/>
    <lineage>
        <taxon>Bacteria</taxon>
        <taxon>Bacillati</taxon>
        <taxon>Actinomycetota</taxon>
        <taxon>Actinomycetes</taxon>
        <taxon>Pseudonocardiales</taxon>
        <taxon>Pseudonocardiaceae</taxon>
        <taxon>Actinomycetospora</taxon>
    </lineage>
</organism>
<gene>
    <name evidence="2" type="ORF">WCD58_25365</name>
</gene>
<comment type="caution">
    <text evidence="2">The sequence shown here is derived from an EMBL/GenBank/DDBJ whole genome shotgun (WGS) entry which is preliminary data.</text>
</comment>
<feature type="domain" description="DUF427" evidence="1">
    <location>
        <begin position="30"/>
        <end position="123"/>
    </location>
</feature>
<evidence type="ECO:0000259" key="1">
    <source>
        <dbReference type="Pfam" id="PF04248"/>
    </source>
</evidence>
<reference evidence="2 3" key="1">
    <citation type="submission" date="2024-03" db="EMBL/GenBank/DDBJ databases">
        <title>Actinomycetospora sp. OC33-EN07, a novel actinomycete isolated from wild orchid (Aerides multiflora).</title>
        <authorList>
            <person name="Suriyachadkun C."/>
        </authorList>
    </citation>
    <scope>NUCLEOTIDE SEQUENCE [LARGE SCALE GENOMIC DNA]</scope>
    <source>
        <strain evidence="2 3">OC33-EN07</strain>
    </source>
</reference>
<dbReference type="InterPro" id="IPR038694">
    <property type="entry name" value="DUF427_sf"/>
</dbReference>
<dbReference type="RefSeq" id="WP_337705877.1">
    <property type="nucleotide sequence ID" value="NZ_JBBEGM010000012.1"/>
</dbReference>
<evidence type="ECO:0000313" key="2">
    <source>
        <dbReference type="EMBL" id="MEJ2864509.1"/>
    </source>
</evidence>
<protein>
    <submittedName>
        <fullName evidence="2">DUF427 domain-containing protein</fullName>
    </submittedName>
</protein>
<sequence length="165" mass="18341">MRRVEPGPGQESVWDYPRPPRAEAVRRRAVVTHAGTVVADSDDLVRVLETSHPPTWYLPRTAFTDGVLHPAQRRTVCEWKGTARYVDIVVPGAVPLTDVGWWYPEDDVSTVYPELADRVALYPAPFDEITLDGERVEPQPGGFYGGWITADVVGPFKGAPGTWGW</sequence>
<proteinExistence type="predicted"/>